<gene>
    <name evidence="2" type="ORF">Anas_00815</name>
</gene>
<reference evidence="2 3" key="1">
    <citation type="journal article" date="2019" name="PLoS Biol.">
        <title>Sex chromosomes control vertical transmission of feminizing Wolbachia symbionts in an isopod.</title>
        <authorList>
            <person name="Becking T."/>
            <person name="Chebbi M.A."/>
            <person name="Giraud I."/>
            <person name="Moumen B."/>
            <person name="Laverre T."/>
            <person name="Caubet Y."/>
            <person name="Peccoud J."/>
            <person name="Gilbert C."/>
            <person name="Cordaux R."/>
        </authorList>
    </citation>
    <scope>NUCLEOTIDE SEQUENCE [LARGE SCALE GENOMIC DNA]</scope>
    <source>
        <strain evidence="2">ANa2</strain>
        <tissue evidence="2">Whole body excluding digestive tract and cuticle</tissue>
    </source>
</reference>
<keyword evidence="3" id="KW-1185">Reference proteome</keyword>
<protein>
    <submittedName>
        <fullName evidence="2">Uncharacterized protein</fullName>
    </submittedName>
</protein>
<dbReference type="AlphaFoldDB" id="A0A5N5TID3"/>
<feature type="region of interest" description="Disordered" evidence="1">
    <location>
        <begin position="263"/>
        <end position="284"/>
    </location>
</feature>
<sequence>MNVCCSVQCDSYSMFSWLYDFNEFLVGYSGPLTILPHPSTLTTSPHTSTTTTLPPSTPPIIHSTPSVSPASSTTAASIANSPPHTLTSTGGHLPMAPSPVITHSLHYVDNVYSASENMAPITEPPSEGSPGGFPPQPYPETDPESGYQPLPEPHHPPTHYADYTTHDFYGIPEKYRFPYIKYPQPPSAPRYTHEYTDGYSTPHYETQFHTVSQTVSDPWNTQAGHDLTPSPHPAVGGPNLVHYLQGRPDVSSIDTKPPPNLLGPNASIGAYPSSNGGPCFTGYTPDELHAMVDLKPEKKEED</sequence>
<feature type="compositionally biased region" description="Low complexity" evidence="1">
    <location>
        <begin position="43"/>
        <end position="83"/>
    </location>
</feature>
<accession>A0A5N5TID3</accession>
<evidence type="ECO:0000313" key="3">
    <source>
        <dbReference type="Proteomes" id="UP000326759"/>
    </source>
</evidence>
<evidence type="ECO:0000313" key="2">
    <source>
        <dbReference type="EMBL" id="KAB7505969.1"/>
    </source>
</evidence>
<organism evidence="2 3">
    <name type="scientific">Armadillidium nasatum</name>
    <dbReference type="NCBI Taxonomy" id="96803"/>
    <lineage>
        <taxon>Eukaryota</taxon>
        <taxon>Metazoa</taxon>
        <taxon>Ecdysozoa</taxon>
        <taxon>Arthropoda</taxon>
        <taxon>Crustacea</taxon>
        <taxon>Multicrustacea</taxon>
        <taxon>Malacostraca</taxon>
        <taxon>Eumalacostraca</taxon>
        <taxon>Peracarida</taxon>
        <taxon>Isopoda</taxon>
        <taxon>Oniscidea</taxon>
        <taxon>Crinocheta</taxon>
        <taxon>Armadillidiidae</taxon>
        <taxon>Armadillidium</taxon>
    </lineage>
</organism>
<feature type="region of interest" description="Disordered" evidence="1">
    <location>
        <begin position="43"/>
        <end position="85"/>
    </location>
</feature>
<evidence type="ECO:0000256" key="1">
    <source>
        <dbReference type="SAM" id="MobiDB-lite"/>
    </source>
</evidence>
<dbReference type="EMBL" id="SEYY01001046">
    <property type="protein sequence ID" value="KAB7505969.1"/>
    <property type="molecule type" value="Genomic_DNA"/>
</dbReference>
<feature type="region of interest" description="Disordered" evidence="1">
    <location>
        <begin position="118"/>
        <end position="158"/>
    </location>
</feature>
<dbReference type="OrthoDB" id="10067219at2759"/>
<name>A0A5N5TID3_9CRUS</name>
<dbReference type="Proteomes" id="UP000326759">
    <property type="component" value="Unassembled WGS sequence"/>
</dbReference>
<proteinExistence type="predicted"/>
<comment type="caution">
    <text evidence="2">The sequence shown here is derived from an EMBL/GenBank/DDBJ whole genome shotgun (WGS) entry which is preliminary data.</text>
</comment>